<name>A0AAD4NGC6_9BILA</name>
<accession>A0AAD4NGC6</accession>
<evidence type="ECO:0000256" key="2">
    <source>
        <dbReference type="SAM" id="MobiDB-lite"/>
    </source>
</evidence>
<dbReference type="Pfam" id="PF21636">
    <property type="entry name" value="PPP1R21_C"/>
    <property type="match status" value="1"/>
</dbReference>
<reference evidence="4" key="1">
    <citation type="submission" date="2022-01" db="EMBL/GenBank/DDBJ databases">
        <title>Genome Sequence Resource for Two Populations of Ditylenchus destructor, the Migratory Endoparasitic Phytonematode.</title>
        <authorList>
            <person name="Zhang H."/>
            <person name="Lin R."/>
            <person name="Xie B."/>
        </authorList>
    </citation>
    <scope>NUCLEOTIDE SEQUENCE</scope>
    <source>
        <strain evidence="4">BazhouSP</strain>
    </source>
</reference>
<organism evidence="4 5">
    <name type="scientific">Ditylenchus destructor</name>
    <dbReference type="NCBI Taxonomy" id="166010"/>
    <lineage>
        <taxon>Eukaryota</taxon>
        <taxon>Metazoa</taxon>
        <taxon>Ecdysozoa</taxon>
        <taxon>Nematoda</taxon>
        <taxon>Chromadorea</taxon>
        <taxon>Rhabditida</taxon>
        <taxon>Tylenchina</taxon>
        <taxon>Tylenchomorpha</taxon>
        <taxon>Sphaerularioidea</taxon>
        <taxon>Anguinidae</taxon>
        <taxon>Anguininae</taxon>
        <taxon>Ditylenchus</taxon>
    </lineage>
</organism>
<dbReference type="Proteomes" id="UP001201812">
    <property type="component" value="Unassembled WGS sequence"/>
</dbReference>
<keyword evidence="5" id="KW-1185">Reference proteome</keyword>
<feature type="coiled-coil region" evidence="1">
    <location>
        <begin position="57"/>
        <end position="91"/>
    </location>
</feature>
<gene>
    <name evidence="4" type="ORF">DdX_04031</name>
</gene>
<dbReference type="Pfam" id="PF10205">
    <property type="entry name" value="KLRAQ"/>
    <property type="match status" value="1"/>
</dbReference>
<feature type="region of interest" description="Disordered" evidence="2">
    <location>
        <begin position="179"/>
        <end position="224"/>
    </location>
</feature>
<protein>
    <submittedName>
        <fullName evidence="4">Coiled-coil domain-containing protein domain-containing protein</fullName>
    </submittedName>
</protein>
<dbReference type="PANTHER" id="PTHR21448:SF0">
    <property type="entry name" value="PROTEIN PHOSPHATASE 1 REGULATORY SUBUNIT 21"/>
    <property type="match status" value="1"/>
</dbReference>
<evidence type="ECO:0000256" key="1">
    <source>
        <dbReference type="SAM" id="Coils"/>
    </source>
</evidence>
<keyword evidence="1" id="KW-0175">Coiled coil</keyword>
<evidence type="ECO:0000313" key="5">
    <source>
        <dbReference type="Proteomes" id="UP001201812"/>
    </source>
</evidence>
<dbReference type="InterPro" id="IPR040024">
    <property type="entry name" value="PPP1R21"/>
</dbReference>
<sequence length="364" mass="41123">MSTVSGSTTDTNAKYQRLSAEFLKIRNQVSVLKTALLEEQGRTSETQAELATKDTKLRKLTSENESLVFRNEQLLKRVESLQSTLDSNNAAFASAKNKKKHKDANLRLFGESSRQQSLVGSAQPPVDPMLILEQELERKLVENGELHSKLFDIEKQHDAVVGKLVQRIDQLELENEKLQKAQDNSVIASTSSQNLSPTFSKESSTTSNPVETEMPNQNGPINAEDKSMENFYTEKICNLTQALKHAKGRAEYYRQECEALVRRNLADAELKSELEKKIKELEENCVSLNDALETTRSNYEDQMRGLYEHMAEQDAKIVEQAEILARINGINGDRMHQSVDQSQPNHGSRENGIIAQNFKKNVRK</sequence>
<evidence type="ECO:0000259" key="3">
    <source>
        <dbReference type="SMART" id="SM01254"/>
    </source>
</evidence>
<feature type="coiled-coil region" evidence="1">
    <location>
        <begin position="264"/>
        <end position="298"/>
    </location>
</feature>
<dbReference type="GO" id="GO:0005769">
    <property type="term" value="C:early endosome"/>
    <property type="evidence" value="ECO:0007669"/>
    <property type="project" value="TreeGrafter"/>
</dbReference>
<dbReference type="GO" id="GO:0016020">
    <property type="term" value="C:membrane"/>
    <property type="evidence" value="ECO:0007669"/>
    <property type="project" value="TreeGrafter"/>
</dbReference>
<dbReference type="InterPro" id="IPR049372">
    <property type="entry name" value="PPP1R21_C"/>
</dbReference>
<feature type="domain" description="Protein phosphatase 1 regulatory subunit 21 N-terminal" evidence="3">
    <location>
        <begin position="16"/>
        <end position="136"/>
    </location>
</feature>
<dbReference type="SMART" id="SM01254">
    <property type="entry name" value="KLRAQ"/>
    <property type="match status" value="1"/>
</dbReference>
<dbReference type="EMBL" id="JAKKPZ010000003">
    <property type="protein sequence ID" value="KAI1723853.1"/>
    <property type="molecule type" value="Genomic_DNA"/>
</dbReference>
<dbReference type="AlphaFoldDB" id="A0AAD4NGC6"/>
<dbReference type="InterPro" id="IPR019343">
    <property type="entry name" value="PPP1R21_N"/>
</dbReference>
<feature type="region of interest" description="Disordered" evidence="2">
    <location>
        <begin position="335"/>
        <end position="364"/>
    </location>
</feature>
<evidence type="ECO:0000313" key="4">
    <source>
        <dbReference type="EMBL" id="KAI1723853.1"/>
    </source>
</evidence>
<feature type="compositionally biased region" description="Polar residues" evidence="2">
    <location>
        <begin position="181"/>
        <end position="220"/>
    </location>
</feature>
<comment type="caution">
    <text evidence="4">The sequence shown here is derived from an EMBL/GenBank/DDBJ whole genome shotgun (WGS) entry which is preliminary data.</text>
</comment>
<proteinExistence type="predicted"/>
<dbReference type="PANTHER" id="PTHR21448">
    <property type="entry name" value="SMOOTH MUSCLE MYOSIN HEAVY CHAIN-RELATED"/>
    <property type="match status" value="1"/>
</dbReference>